<comment type="caution">
    <text evidence="2">The sequence shown here is derived from an EMBL/GenBank/DDBJ whole genome shotgun (WGS) entry which is preliminary data.</text>
</comment>
<dbReference type="PANTHER" id="PTHR47505">
    <property type="entry name" value="DNA UTILIZATION PROTEIN YHGH"/>
    <property type="match status" value="1"/>
</dbReference>
<accession>A0A9D1FX63</accession>
<protein>
    <submittedName>
        <fullName evidence="2">ComF family protein</fullName>
    </submittedName>
</protein>
<dbReference type="InterPro" id="IPR029057">
    <property type="entry name" value="PRTase-like"/>
</dbReference>
<comment type="similarity">
    <text evidence="1">Belongs to the ComF/GntX family.</text>
</comment>
<sequence>MKEFFISFLDWIYKKKCYFCRRSEECVKMCSKCYDEIEHLPVKINRIVRKKPVFCAGVYNKNLQKLIRGLKYHNQKELAFYLAKFMYEFWQNVEEKNNFQVVPVPIFPKREKQRKYNHMNLVAEEFCKLSGCTLNTDLIKRIKDTKPQYKLKKAEREVNLADAFEVEKENFLPMKILIIDDICTTGSTFEEMIKEFEKHGISDITCLAATTPFEE</sequence>
<dbReference type="InterPro" id="IPR000836">
    <property type="entry name" value="PRTase_dom"/>
</dbReference>
<reference evidence="2" key="1">
    <citation type="submission" date="2020-10" db="EMBL/GenBank/DDBJ databases">
        <authorList>
            <person name="Gilroy R."/>
        </authorList>
    </citation>
    <scope>NUCLEOTIDE SEQUENCE</scope>
    <source>
        <strain evidence="2">CHK152-2994</strain>
    </source>
</reference>
<dbReference type="AlphaFoldDB" id="A0A9D1FX63"/>
<dbReference type="CDD" id="cd06223">
    <property type="entry name" value="PRTases_typeI"/>
    <property type="match status" value="1"/>
</dbReference>
<name>A0A9D1FX63_9BACT</name>
<dbReference type="Proteomes" id="UP000824139">
    <property type="component" value="Unassembled WGS sequence"/>
</dbReference>
<evidence type="ECO:0000256" key="1">
    <source>
        <dbReference type="ARBA" id="ARBA00008007"/>
    </source>
</evidence>
<dbReference type="SUPFAM" id="SSF53271">
    <property type="entry name" value="PRTase-like"/>
    <property type="match status" value="1"/>
</dbReference>
<gene>
    <name evidence="2" type="ORF">IAD41_08420</name>
</gene>
<reference evidence="2" key="2">
    <citation type="journal article" date="2021" name="PeerJ">
        <title>Extensive microbial diversity within the chicken gut microbiome revealed by metagenomics and culture.</title>
        <authorList>
            <person name="Gilroy R."/>
            <person name="Ravi A."/>
            <person name="Getino M."/>
            <person name="Pursley I."/>
            <person name="Horton D.L."/>
            <person name="Alikhan N.F."/>
            <person name="Baker D."/>
            <person name="Gharbi K."/>
            <person name="Hall N."/>
            <person name="Watson M."/>
            <person name="Adriaenssens E.M."/>
            <person name="Foster-Nyarko E."/>
            <person name="Jarju S."/>
            <person name="Secka A."/>
            <person name="Antonio M."/>
            <person name="Oren A."/>
            <person name="Chaudhuri R.R."/>
            <person name="La Ragione R."/>
            <person name="Hildebrand F."/>
            <person name="Pallen M.J."/>
        </authorList>
    </citation>
    <scope>NUCLEOTIDE SEQUENCE</scope>
    <source>
        <strain evidence="2">CHK152-2994</strain>
    </source>
</reference>
<proteinExistence type="inferred from homology"/>
<evidence type="ECO:0000313" key="3">
    <source>
        <dbReference type="Proteomes" id="UP000824139"/>
    </source>
</evidence>
<dbReference type="EMBL" id="DVJO01000180">
    <property type="protein sequence ID" value="HIS83610.1"/>
    <property type="molecule type" value="Genomic_DNA"/>
</dbReference>
<organism evidence="2 3">
    <name type="scientific">Candidatus Scatenecus faecavium</name>
    <dbReference type="NCBI Taxonomy" id="2840915"/>
    <lineage>
        <taxon>Bacteria</taxon>
        <taxon>Candidatus Scatenecus</taxon>
    </lineage>
</organism>
<dbReference type="PANTHER" id="PTHR47505:SF1">
    <property type="entry name" value="DNA UTILIZATION PROTEIN YHGH"/>
    <property type="match status" value="1"/>
</dbReference>
<dbReference type="Gene3D" id="3.40.50.2020">
    <property type="match status" value="1"/>
</dbReference>
<dbReference type="InterPro" id="IPR051910">
    <property type="entry name" value="ComF/GntX_DNA_util-trans"/>
</dbReference>
<evidence type="ECO:0000313" key="2">
    <source>
        <dbReference type="EMBL" id="HIS83610.1"/>
    </source>
</evidence>